<proteinExistence type="predicted"/>
<dbReference type="InterPro" id="IPR035994">
    <property type="entry name" value="Nucleoside_phosphorylase_sf"/>
</dbReference>
<keyword evidence="3" id="KW-1185">Reference proteome</keyword>
<organism evidence="2 3">
    <name type="scientific">Cloeon dipterum</name>
    <dbReference type="NCBI Taxonomy" id="197152"/>
    <lineage>
        <taxon>Eukaryota</taxon>
        <taxon>Metazoa</taxon>
        <taxon>Ecdysozoa</taxon>
        <taxon>Arthropoda</taxon>
        <taxon>Hexapoda</taxon>
        <taxon>Insecta</taxon>
        <taxon>Pterygota</taxon>
        <taxon>Palaeoptera</taxon>
        <taxon>Ephemeroptera</taxon>
        <taxon>Pisciforma</taxon>
        <taxon>Baetidae</taxon>
        <taxon>Cloeon</taxon>
    </lineage>
</organism>
<dbReference type="SUPFAM" id="SSF53167">
    <property type="entry name" value="Purine and uridine phosphorylases"/>
    <property type="match status" value="1"/>
</dbReference>
<dbReference type="PANTHER" id="PTHR47705">
    <property type="entry name" value="AGAP000321-PA"/>
    <property type="match status" value="1"/>
</dbReference>
<sequence>MGTLEEQIVMTPLKKAPGCTSLLVERQKRVIVENGAAGDTHVAGGAHHGLVINKREGGATELTPAQLALEFRVFLVSAQTGKHVKESRTLRFWCSCAEEQQATLAQDFFKHLVSPNDFPRDYVGFIKKIMKLMQNGYKGLDKIEIELRQLGETEEVPERPGNKYKIHPSINANSNNFIAESADEGATGKRVELTEERLMQVIEAAYPNPVTLTDLAKERFWDEDQLSEMFADLQTRGLVHALADQPGHFTRASHSQTDVVQVVKAMPKVVASKQPTIAVVTSLYCEKLAVDSMLSDTETYVRFTTVGESNVYTLGTLGCHRVVTTKLPTSGHTREAMTAAGNTTTRLLGTFQQVEYVFLIGVGGGVPHYTDESKHVRLGDVVVSHPGNPPKGYVYCYCDSLNQDQEGNCQFETKKWCPKSLELQSLAQKVKDEADAGEEPAWLKHLLAAQVHLGRNNESESSIDFTRPSEETDKLYMNIGPREVIEVAHPVPSEGANPRLEGCPRLHLGSVASGRYVVKDESCRQQFASKNEILAYDPELDAAVQSVQGNCRDNFMSIRGISDYRDGSRRNDWQPYSALAAASVMKAIVLGMEEPVDNE</sequence>
<evidence type="ECO:0000313" key="3">
    <source>
        <dbReference type="Proteomes" id="UP000494165"/>
    </source>
</evidence>
<name>A0A8S1CQP9_9INSE</name>
<dbReference type="Proteomes" id="UP000494165">
    <property type="component" value="Unassembled WGS sequence"/>
</dbReference>
<gene>
    <name evidence="2" type="ORF">CLODIP_2_CD04578</name>
</gene>
<dbReference type="Pfam" id="PF22979">
    <property type="entry name" value="HTH_69"/>
    <property type="match status" value="1"/>
</dbReference>
<dbReference type="PANTHER" id="PTHR47705:SF1">
    <property type="entry name" value="PNP_UDP_1 DOMAIN-CONTAINING PROTEIN"/>
    <property type="match status" value="1"/>
</dbReference>
<dbReference type="OrthoDB" id="1577640at2759"/>
<dbReference type="InterPro" id="IPR055121">
    <property type="entry name" value="HTH_69"/>
</dbReference>
<feature type="domain" description="Winged helix-turn-helix" evidence="1">
    <location>
        <begin position="188"/>
        <end position="244"/>
    </location>
</feature>
<dbReference type="Gene3D" id="3.40.50.1580">
    <property type="entry name" value="Nucleoside phosphorylase domain"/>
    <property type="match status" value="1"/>
</dbReference>
<accession>A0A8S1CQP9</accession>
<evidence type="ECO:0000259" key="1">
    <source>
        <dbReference type="Pfam" id="PF22979"/>
    </source>
</evidence>
<reference evidence="2 3" key="1">
    <citation type="submission" date="2020-04" db="EMBL/GenBank/DDBJ databases">
        <authorList>
            <person name="Alioto T."/>
            <person name="Alioto T."/>
            <person name="Gomez Garrido J."/>
        </authorList>
    </citation>
    <scope>NUCLEOTIDE SEQUENCE [LARGE SCALE GENOMIC DNA]</scope>
</reference>
<dbReference type="GO" id="GO:0009116">
    <property type="term" value="P:nucleoside metabolic process"/>
    <property type="evidence" value="ECO:0007669"/>
    <property type="project" value="InterPro"/>
</dbReference>
<dbReference type="GO" id="GO:0003824">
    <property type="term" value="F:catalytic activity"/>
    <property type="evidence" value="ECO:0007669"/>
    <property type="project" value="InterPro"/>
</dbReference>
<evidence type="ECO:0000313" key="2">
    <source>
        <dbReference type="EMBL" id="CAB3373764.1"/>
    </source>
</evidence>
<dbReference type="EMBL" id="CADEPI010000089">
    <property type="protein sequence ID" value="CAB3373764.1"/>
    <property type="molecule type" value="Genomic_DNA"/>
</dbReference>
<dbReference type="AlphaFoldDB" id="A0A8S1CQP9"/>
<comment type="caution">
    <text evidence="2">The sequence shown here is derived from an EMBL/GenBank/DDBJ whole genome shotgun (WGS) entry which is preliminary data.</text>
</comment>
<protein>
    <recommendedName>
        <fullName evidence="1">Winged helix-turn-helix domain-containing protein</fullName>
    </recommendedName>
</protein>